<accession>A0AAW1HUU1</accession>
<proteinExistence type="predicted"/>
<dbReference type="Gene3D" id="2.10.25.10">
    <property type="entry name" value="Laminin"/>
    <property type="match status" value="2"/>
</dbReference>
<evidence type="ECO:0000256" key="2">
    <source>
        <dbReference type="ARBA" id="ARBA00023157"/>
    </source>
</evidence>
<dbReference type="SUPFAM" id="SSF57567">
    <property type="entry name" value="Serine protease inhibitors"/>
    <property type="match status" value="2"/>
</dbReference>
<feature type="signal peptide" evidence="3">
    <location>
        <begin position="1"/>
        <end position="19"/>
    </location>
</feature>
<feature type="domain" description="TIL" evidence="4">
    <location>
        <begin position="84"/>
        <end position="139"/>
    </location>
</feature>
<evidence type="ECO:0000313" key="5">
    <source>
        <dbReference type="EMBL" id="KAK9680331.1"/>
    </source>
</evidence>
<dbReference type="Proteomes" id="UP001458880">
    <property type="component" value="Unassembled WGS sequence"/>
</dbReference>
<keyword evidence="2" id="KW-1015">Disulfide bond</keyword>
<reference evidence="5 6" key="1">
    <citation type="journal article" date="2024" name="BMC Genomics">
        <title>De novo assembly and annotation of Popillia japonica's genome with initial clues to its potential as an invasive pest.</title>
        <authorList>
            <person name="Cucini C."/>
            <person name="Boschi S."/>
            <person name="Funari R."/>
            <person name="Cardaioli E."/>
            <person name="Iannotti N."/>
            <person name="Marturano G."/>
            <person name="Paoli F."/>
            <person name="Bruttini M."/>
            <person name="Carapelli A."/>
            <person name="Frati F."/>
            <person name="Nardi F."/>
        </authorList>
    </citation>
    <scope>NUCLEOTIDE SEQUENCE [LARGE SCALE GENOMIC DNA]</scope>
    <source>
        <strain evidence="5">DMR45628</strain>
    </source>
</reference>
<dbReference type="InterPro" id="IPR002919">
    <property type="entry name" value="TIL_dom"/>
</dbReference>
<dbReference type="Pfam" id="PF01826">
    <property type="entry name" value="TIL"/>
    <property type="match status" value="1"/>
</dbReference>
<sequence>MKSIVFMVIVSFATAYVIADFGEGFCNLNQTYRHCGHCDRVCRPRTKSCSPDASEPGCYCQHGYLRQSENPNSPCVLPRDCMKCGKNQVYSSCGTACPKFCGRIEPMACILICVEGCFCKPPYILKSSNSTECVLEKDCP</sequence>
<evidence type="ECO:0000256" key="3">
    <source>
        <dbReference type="SAM" id="SignalP"/>
    </source>
</evidence>
<evidence type="ECO:0000256" key="1">
    <source>
        <dbReference type="ARBA" id="ARBA00022690"/>
    </source>
</evidence>
<organism evidence="5 6">
    <name type="scientific">Popillia japonica</name>
    <name type="common">Japanese beetle</name>
    <dbReference type="NCBI Taxonomy" id="7064"/>
    <lineage>
        <taxon>Eukaryota</taxon>
        <taxon>Metazoa</taxon>
        <taxon>Ecdysozoa</taxon>
        <taxon>Arthropoda</taxon>
        <taxon>Hexapoda</taxon>
        <taxon>Insecta</taxon>
        <taxon>Pterygota</taxon>
        <taxon>Neoptera</taxon>
        <taxon>Endopterygota</taxon>
        <taxon>Coleoptera</taxon>
        <taxon>Polyphaga</taxon>
        <taxon>Scarabaeiformia</taxon>
        <taxon>Scarabaeidae</taxon>
        <taxon>Rutelinae</taxon>
        <taxon>Popillia</taxon>
    </lineage>
</organism>
<name>A0AAW1HUU1_POPJA</name>
<gene>
    <name evidence="5" type="ORF">QE152_g39177</name>
</gene>
<protein>
    <submittedName>
        <fullName evidence="5">Trypsin Inhibitor like cysteine rich domain</fullName>
    </submittedName>
</protein>
<comment type="caution">
    <text evidence="5">The sequence shown here is derived from an EMBL/GenBank/DDBJ whole genome shotgun (WGS) entry which is preliminary data.</text>
</comment>
<dbReference type="InterPro" id="IPR036084">
    <property type="entry name" value="Ser_inhib-like_sf"/>
</dbReference>
<dbReference type="EMBL" id="JASPKY010000912">
    <property type="protein sequence ID" value="KAK9680331.1"/>
    <property type="molecule type" value="Genomic_DNA"/>
</dbReference>
<evidence type="ECO:0000313" key="6">
    <source>
        <dbReference type="Proteomes" id="UP001458880"/>
    </source>
</evidence>
<feature type="chain" id="PRO_5043923472" evidence="3">
    <location>
        <begin position="20"/>
        <end position="140"/>
    </location>
</feature>
<evidence type="ECO:0000259" key="4">
    <source>
        <dbReference type="Pfam" id="PF01826"/>
    </source>
</evidence>
<dbReference type="CDD" id="cd19941">
    <property type="entry name" value="TIL"/>
    <property type="match status" value="1"/>
</dbReference>
<keyword evidence="6" id="KW-1185">Reference proteome</keyword>
<dbReference type="PANTHER" id="PTHR23259:SF70">
    <property type="entry name" value="ACCESSORY GLAND PROTEIN ACP62F-RELATED"/>
    <property type="match status" value="1"/>
</dbReference>
<dbReference type="InterPro" id="IPR051368">
    <property type="entry name" value="SerProtInhib-TIL_Domain"/>
</dbReference>
<dbReference type="PANTHER" id="PTHR23259">
    <property type="entry name" value="RIDDLE"/>
    <property type="match status" value="1"/>
</dbReference>
<dbReference type="AlphaFoldDB" id="A0AAW1HUU1"/>
<dbReference type="GO" id="GO:0030414">
    <property type="term" value="F:peptidase inhibitor activity"/>
    <property type="evidence" value="ECO:0007669"/>
    <property type="project" value="UniProtKB-KW"/>
</dbReference>
<keyword evidence="3" id="KW-0732">Signal</keyword>
<keyword evidence="1" id="KW-0646">Protease inhibitor</keyword>